<evidence type="ECO:0000256" key="1">
    <source>
        <dbReference type="ARBA" id="ARBA00004651"/>
    </source>
</evidence>
<feature type="domain" description="Major facilitator superfamily (MFS) profile" evidence="8">
    <location>
        <begin position="13"/>
        <end position="419"/>
    </location>
</feature>
<feature type="transmembrane region" description="Helical" evidence="7">
    <location>
        <begin position="166"/>
        <end position="187"/>
    </location>
</feature>
<evidence type="ECO:0000256" key="6">
    <source>
        <dbReference type="SAM" id="MobiDB-lite"/>
    </source>
</evidence>
<comment type="similarity">
    <text evidence="2">Belongs to the major facilitator superfamily. Sugar transporter (TC 2.A.1.1) family.</text>
</comment>
<keyword evidence="4 7" id="KW-1133">Transmembrane helix</keyword>
<feature type="transmembrane region" description="Helical" evidence="7">
    <location>
        <begin position="275"/>
        <end position="297"/>
    </location>
</feature>
<evidence type="ECO:0000256" key="3">
    <source>
        <dbReference type="ARBA" id="ARBA00022692"/>
    </source>
</evidence>
<proteinExistence type="inferred from homology"/>
<dbReference type="InterPro" id="IPR050360">
    <property type="entry name" value="MFS_Sugar_Transporters"/>
</dbReference>
<evidence type="ECO:0000313" key="9">
    <source>
        <dbReference type="EMBL" id="WTW64891.1"/>
    </source>
</evidence>
<dbReference type="InterPro" id="IPR005828">
    <property type="entry name" value="MFS_sugar_transport-like"/>
</dbReference>
<evidence type="ECO:0000259" key="8">
    <source>
        <dbReference type="PROSITE" id="PS50850"/>
    </source>
</evidence>
<evidence type="ECO:0000256" key="4">
    <source>
        <dbReference type="ARBA" id="ARBA00022989"/>
    </source>
</evidence>
<keyword evidence="5 7" id="KW-0472">Membrane</keyword>
<dbReference type="InterPro" id="IPR005829">
    <property type="entry name" value="Sugar_transporter_CS"/>
</dbReference>
<feature type="transmembrane region" description="Helical" evidence="7">
    <location>
        <begin position="243"/>
        <end position="263"/>
    </location>
</feature>
<protein>
    <submittedName>
        <fullName evidence="9">Sugar porter family MFS transporter</fullName>
    </submittedName>
</protein>
<dbReference type="Pfam" id="PF00083">
    <property type="entry name" value="Sugar_tr"/>
    <property type="match status" value="1"/>
</dbReference>
<evidence type="ECO:0000256" key="7">
    <source>
        <dbReference type="SAM" id="Phobius"/>
    </source>
</evidence>
<dbReference type="InterPro" id="IPR020846">
    <property type="entry name" value="MFS_dom"/>
</dbReference>
<feature type="transmembrane region" description="Helical" evidence="7">
    <location>
        <begin position="79"/>
        <end position="97"/>
    </location>
</feature>
<dbReference type="GO" id="GO:0005886">
    <property type="term" value="C:plasma membrane"/>
    <property type="evidence" value="ECO:0007669"/>
    <property type="project" value="UniProtKB-SubCell"/>
</dbReference>
<feature type="transmembrane region" description="Helical" evidence="7">
    <location>
        <begin position="137"/>
        <end position="160"/>
    </location>
</feature>
<dbReference type="PROSITE" id="PS50850">
    <property type="entry name" value="MFS"/>
    <property type="match status" value="1"/>
</dbReference>
<organism evidence="9">
    <name type="scientific">Streptomyces sp. NBC_00003</name>
    <dbReference type="NCBI Taxonomy" id="2903608"/>
    <lineage>
        <taxon>Bacteria</taxon>
        <taxon>Bacillati</taxon>
        <taxon>Actinomycetota</taxon>
        <taxon>Actinomycetes</taxon>
        <taxon>Kitasatosporales</taxon>
        <taxon>Streptomycetaceae</taxon>
        <taxon>Streptomyces</taxon>
    </lineage>
</organism>
<feature type="region of interest" description="Disordered" evidence="6">
    <location>
        <begin position="417"/>
        <end position="446"/>
    </location>
</feature>
<reference evidence="9" key="1">
    <citation type="submission" date="2022-10" db="EMBL/GenBank/DDBJ databases">
        <title>The complete genomes of actinobacterial strains from the NBC collection.</title>
        <authorList>
            <person name="Joergensen T.S."/>
            <person name="Alvarez Arevalo M."/>
            <person name="Sterndorff E.B."/>
            <person name="Faurdal D."/>
            <person name="Vuksanovic O."/>
            <person name="Mourched A.-S."/>
            <person name="Charusanti P."/>
            <person name="Shaw S."/>
            <person name="Blin K."/>
            <person name="Weber T."/>
        </authorList>
    </citation>
    <scope>NUCLEOTIDE SEQUENCE</scope>
    <source>
        <strain evidence="9">NBC_00003</strain>
    </source>
</reference>
<keyword evidence="3 7" id="KW-0812">Transmembrane</keyword>
<dbReference type="Gene3D" id="1.20.1250.20">
    <property type="entry name" value="MFS general substrate transporter like domains"/>
    <property type="match status" value="1"/>
</dbReference>
<dbReference type="SUPFAM" id="SSF103473">
    <property type="entry name" value="MFS general substrate transporter"/>
    <property type="match status" value="1"/>
</dbReference>
<dbReference type="PANTHER" id="PTHR48022:SF2">
    <property type="entry name" value="PLASTIDIC GLUCOSE TRANSPORTER 4"/>
    <property type="match status" value="1"/>
</dbReference>
<feature type="transmembrane region" description="Helical" evidence="7">
    <location>
        <begin position="329"/>
        <end position="349"/>
    </location>
</feature>
<dbReference type="PANTHER" id="PTHR48022">
    <property type="entry name" value="PLASTIDIC GLUCOSE TRANSPORTER 4"/>
    <property type="match status" value="1"/>
</dbReference>
<name>A0AAU2VD35_9ACTN</name>
<feature type="transmembrane region" description="Helical" evidence="7">
    <location>
        <begin position="390"/>
        <end position="410"/>
    </location>
</feature>
<feature type="transmembrane region" description="Helical" evidence="7">
    <location>
        <begin position="47"/>
        <end position="67"/>
    </location>
</feature>
<feature type="transmembrane region" description="Helical" evidence="7">
    <location>
        <begin position="103"/>
        <end position="125"/>
    </location>
</feature>
<accession>A0AAU2VD35</accession>
<evidence type="ECO:0000256" key="5">
    <source>
        <dbReference type="ARBA" id="ARBA00023136"/>
    </source>
</evidence>
<dbReference type="GO" id="GO:0005351">
    <property type="term" value="F:carbohydrate:proton symporter activity"/>
    <property type="evidence" value="ECO:0007669"/>
    <property type="project" value="TreeGrafter"/>
</dbReference>
<dbReference type="EMBL" id="CP108318">
    <property type="protein sequence ID" value="WTW64891.1"/>
    <property type="molecule type" value="Genomic_DNA"/>
</dbReference>
<dbReference type="CDD" id="cd17316">
    <property type="entry name" value="MFS_SV2_like"/>
    <property type="match status" value="1"/>
</dbReference>
<gene>
    <name evidence="9" type="ORF">OG549_31945</name>
</gene>
<evidence type="ECO:0000256" key="2">
    <source>
        <dbReference type="ARBA" id="ARBA00010992"/>
    </source>
</evidence>
<comment type="subcellular location">
    <subcellularLocation>
        <location evidence="1">Cell membrane</location>
        <topology evidence="1">Multi-pass membrane protein</topology>
    </subcellularLocation>
</comment>
<sequence length="446" mass="46726">MSVRRQRRFLCRIAALCASCTFLNGYIIGLIGMALPAATHSLSLSAVWAGAIGSAALCGILIGSPVAGWACERFGRRPVLITQLVVFVAASLAQLAVTGPTLLLALRLLLGIAMGSDYVVSSLLFAEFAPPRHRGRFLTGFQLSWYIGFLTACVIGAITLGTEGPWRTVLASSALPAVIISILSIGVPESPRWLAAQGRTGQARTIAQRYIPDADEISSIAPIEQSQSQYRELFSSRYRTRTAFICLFWLCNVLPYYAMATYTPTLLNAFHIADGLAAALASNAAAVAGALVCVLVVERQGRRGTLLCSFWGAAAALLLVATWPTAPATVIIASFLTFSFFNAGGGSLVGPYPSEVLPTSIRATGIGLASAISRIGAIIGTFLLPIALNAFGAAPVLLTGTLVLAVGACATHRWAPETSGQRLPEHHTAPGRTPANSPTPGSPHPG</sequence>
<feature type="transmembrane region" description="Helical" evidence="7">
    <location>
        <begin position="304"/>
        <end position="323"/>
    </location>
</feature>
<dbReference type="PROSITE" id="PS00217">
    <property type="entry name" value="SUGAR_TRANSPORT_2"/>
    <property type="match status" value="1"/>
</dbReference>
<dbReference type="AlphaFoldDB" id="A0AAU2VD35"/>
<feature type="transmembrane region" description="Helical" evidence="7">
    <location>
        <begin position="361"/>
        <end position="384"/>
    </location>
</feature>
<feature type="transmembrane region" description="Helical" evidence="7">
    <location>
        <begin position="9"/>
        <end position="35"/>
    </location>
</feature>
<dbReference type="InterPro" id="IPR036259">
    <property type="entry name" value="MFS_trans_sf"/>
</dbReference>